<dbReference type="Proteomes" id="UP000294564">
    <property type="component" value="Unassembled WGS sequence"/>
</dbReference>
<dbReference type="OrthoDB" id="1188699at2"/>
<evidence type="ECO:0000256" key="1">
    <source>
        <dbReference type="SAM" id="Phobius"/>
    </source>
</evidence>
<dbReference type="EMBL" id="SLXM01000015">
    <property type="protein sequence ID" value="TCP21907.1"/>
    <property type="molecule type" value="Genomic_DNA"/>
</dbReference>
<evidence type="ECO:0000313" key="3">
    <source>
        <dbReference type="Proteomes" id="UP000294564"/>
    </source>
</evidence>
<keyword evidence="1" id="KW-1133">Transmembrane helix</keyword>
<keyword evidence="3" id="KW-1185">Reference proteome</keyword>
<protein>
    <submittedName>
        <fullName evidence="2">Uncharacterized protein</fullName>
    </submittedName>
</protein>
<gene>
    <name evidence="2" type="ORF">EV195_11520</name>
</gene>
<keyword evidence="1" id="KW-0472">Membrane</keyword>
<organism evidence="2 3">
    <name type="scientific">Tenacibaculum skagerrakense</name>
    <dbReference type="NCBI Taxonomy" id="186571"/>
    <lineage>
        <taxon>Bacteria</taxon>
        <taxon>Pseudomonadati</taxon>
        <taxon>Bacteroidota</taxon>
        <taxon>Flavobacteriia</taxon>
        <taxon>Flavobacteriales</taxon>
        <taxon>Flavobacteriaceae</taxon>
        <taxon>Tenacibaculum</taxon>
    </lineage>
</organism>
<sequence length="176" mass="20445">MIVSQKLEQFYLENDLDQNGGADKDYFTMKFRLFSIKLPNAEFRKSIVHIHDIEHVLFNCDVSWKGEAFIAGWEISTGMWKHVPIGFMSIWAMGFGLLTYPKQTISGYKKGLNYDGLIDKKIPKEKLMNLTIPEINKLLLKPTPKKINYSIFCLWNIISILIVISPILLIILWFVF</sequence>
<name>A0A4R2NK81_9FLAO</name>
<dbReference type="RefSeq" id="WP_132795997.1">
    <property type="nucleotide sequence ID" value="NZ_SLXM01000015.1"/>
</dbReference>
<feature type="transmembrane region" description="Helical" evidence="1">
    <location>
        <begin position="147"/>
        <end position="175"/>
    </location>
</feature>
<comment type="caution">
    <text evidence="2">The sequence shown here is derived from an EMBL/GenBank/DDBJ whole genome shotgun (WGS) entry which is preliminary data.</text>
</comment>
<reference evidence="2 3" key="1">
    <citation type="submission" date="2019-03" db="EMBL/GenBank/DDBJ databases">
        <title>Genomic Encyclopedia of Type Strains, Phase IV (KMG-IV): sequencing the most valuable type-strain genomes for metagenomic binning, comparative biology and taxonomic classification.</title>
        <authorList>
            <person name="Goeker M."/>
        </authorList>
    </citation>
    <scope>NUCLEOTIDE SEQUENCE [LARGE SCALE GENOMIC DNA]</scope>
    <source>
        <strain evidence="2 3">DSM 14836</strain>
    </source>
</reference>
<dbReference type="AlphaFoldDB" id="A0A4R2NK81"/>
<keyword evidence="1" id="KW-0812">Transmembrane</keyword>
<feature type="transmembrane region" description="Helical" evidence="1">
    <location>
        <begin position="83"/>
        <end position="100"/>
    </location>
</feature>
<accession>A0A4R2NK81</accession>
<proteinExistence type="predicted"/>
<evidence type="ECO:0000313" key="2">
    <source>
        <dbReference type="EMBL" id="TCP21907.1"/>
    </source>
</evidence>